<dbReference type="Proteomes" id="UP001152087">
    <property type="component" value="Unassembled WGS sequence"/>
</dbReference>
<proteinExistence type="predicted"/>
<protein>
    <submittedName>
        <fullName evidence="1">Uncharacterized protein</fullName>
    </submittedName>
</protein>
<gene>
    <name evidence="1" type="ORF">NW755_003492</name>
</gene>
<dbReference type="EMBL" id="JAOQAV010000006">
    <property type="protein sequence ID" value="KAJ4193500.1"/>
    <property type="molecule type" value="Genomic_DNA"/>
</dbReference>
<evidence type="ECO:0000313" key="2">
    <source>
        <dbReference type="Proteomes" id="UP001152087"/>
    </source>
</evidence>
<sequence>MSARKRKVWRTVLGWIANYIDISASPAQGRASQERQERGGGRLLNLSLRLADRLVVSVSVSVFRLSLDGPCVWNPSSASGCLASPYKAWSLGGRAVYSSKSVDSDLAVD</sequence>
<organism evidence="1 2">
    <name type="scientific">Fusarium falciforme</name>
    <dbReference type="NCBI Taxonomy" id="195108"/>
    <lineage>
        <taxon>Eukaryota</taxon>
        <taxon>Fungi</taxon>
        <taxon>Dikarya</taxon>
        <taxon>Ascomycota</taxon>
        <taxon>Pezizomycotina</taxon>
        <taxon>Sordariomycetes</taxon>
        <taxon>Hypocreomycetidae</taxon>
        <taxon>Hypocreales</taxon>
        <taxon>Nectriaceae</taxon>
        <taxon>Fusarium</taxon>
        <taxon>Fusarium solani species complex</taxon>
    </lineage>
</organism>
<comment type="caution">
    <text evidence="1">The sequence shown here is derived from an EMBL/GenBank/DDBJ whole genome shotgun (WGS) entry which is preliminary data.</text>
</comment>
<reference evidence="1" key="1">
    <citation type="submission" date="2022-09" db="EMBL/GenBank/DDBJ databases">
        <title>Fusarium specimens isolated from Avocado Roots.</title>
        <authorList>
            <person name="Stajich J."/>
            <person name="Roper C."/>
            <person name="Heimlech-Rivalta G."/>
        </authorList>
    </citation>
    <scope>NUCLEOTIDE SEQUENCE</scope>
    <source>
        <strain evidence="1">A02</strain>
    </source>
</reference>
<name>A0A9W8V486_9HYPO</name>
<evidence type="ECO:0000313" key="1">
    <source>
        <dbReference type="EMBL" id="KAJ4193500.1"/>
    </source>
</evidence>
<keyword evidence="2" id="KW-1185">Reference proteome</keyword>
<dbReference type="AlphaFoldDB" id="A0A9W8V486"/>
<accession>A0A9W8V486</accession>